<gene>
    <name evidence="1" type="ORF">Tci_008145</name>
</gene>
<organism evidence="1">
    <name type="scientific">Tanacetum cinerariifolium</name>
    <name type="common">Dalmatian daisy</name>
    <name type="synonym">Chrysanthemum cinerariifolium</name>
    <dbReference type="NCBI Taxonomy" id="118510"/>
    <lineage>
        <taxon>Eukaryota</taxon>
        <taxon>Viridiplantae</taxon>
        <taxon>Streptophyta</taxon>
        <taxon>Embryophyta</taxon>
        <taxon>Tracheophyta</taxon>
        <taxon>Spermatophyta</taxon>
        <taxon>Magnoliopsida</taxon>
        <taxon>eudicotyledons</taxon>
        <taxon>Gunneridae</taxon>
        <taxon>Pentapetalae</taxon>
        <taxon>asterids</taxon>
        <taxon>campanulids</taxon>
        <taxon>Asterales</taxon>
        <taxon>Asteraceae</taxon>
        <taxon>Asteroideae</taxon>
        <taxon>Anthemideae</taxon>
        <taxon>Anthemidinae</taxon>
        <taxon>Tanacetum</taxon>
    </lineage>
</organism>
<dbReference type="EMBL" id="BKCJ010000777">
    <property type="protein sequence ID" value="GEU36167.1"/>
    <property type="molecule type" value="Genomic_DNA"/>
</dbReference>
<proteinExistence type="predicted"/>
<comment type="caution">
    <text evidence="1">The sequence shown here is derived from an EMBL/GenBank/DDBJ whole genome shotgun (WGS) entry which is preliminary data.</text>
</comment>
<dbReference type="AlphaFoldDB" id="A0A6L2JHV8"/>
<evidence type="ECO:0000313" key="1">
    <source>
        <dbReference type="EMBL" id="GEU36167.1"/>
    </source>
</evidence>
<sequence>MKYPVFSFVPKKRCKKHCEASLPIERSSVTIVYKLSNSTHPFVSRFAGEKVMDFVNELGYLEEIHFVSKMHVNNLYHSWRDIMTLINQCLTGKTSSGDKPKHLVLQMLWGIVTRLNVDYAELLWEEFVQAIQTFFSHRADLSIPSRTQLLTSSLLPVHKAYNILFGK</sequence>
<name>A0A6L2JHV8_TANCI</name>
<reference evidence="1" key="1">
    <citation type="journal article" date="2019" name="Sci. Rep.">
        <title>Draft genome of Tanacetum cinerariifolium, the natural source of mosquito coil.</title>
        <authorList>
            <person name="Yamashiro T."/>
            <person name="Shiraishi A."/>
            <person name="Satake H."/>
            <person name="Nakayama K."/>
        </authorList>
    </citation>
    <scope>NUCLEOTIDE SEQUENCE</scope>
</reference>
<accession>A0A6L2JHV8</accession>
<protein>
    <submittedName>
        <fullName evidence="1">Uncharacterized protein</fullName>
    </submittedName>
</protein>